<dbReference type="InterPro" id="IPR010027">
    <property type="entry name" value="Tail_assembly_G"/>
</dbReference>
<reference evidence="3" key="1">
    <citation type="journal article" date="2015" name="MBio">
        <title>Eco-Evolutionary Dynamics of Episomes among Ecologically Cohesive Bacterial Populations.</title>
        <authorList>
            <person name="Xue H."/>
            <person name="Cordero O.X."/>
            <person name="Camas F.M."/>
            <person name="Trimble W."/>
            <person name="Meyer F."/>
            <person name="Guglielmini J."/>
            <person name="Rocha E.P."/>
            <person name="Polz M.F."/>
        </authorList>
    </citation>
    <scope>NUCLEOTIDE SEQUENCE</scope>
    <source>
        <strain evidence="3">FF_113</strain>
    </source>
</reference>
<feature type="region of interest" description="Disordered" evidence="1">
    <location>
        <begin position="119"/>
        <end position="138"/>
    </location>
</feature>
<feature type="domain" description="Tail assembly protein G" evidence="2">
    <location>
        <begin position="3"/>
        <end position="113"/>
    </location>
</feature>
<feature type="compositionally biased region" description="Acidic residues" evidence="1">
    <location>
        <begin position="128"/>
        <end position="138"/>
    </location>
</feature>
<dbReference type="EMBL" id="KP795616">
    <property type="protein sequence ID" value="AKN38785.1"/>
    <property type="molecule type" value="Genomic_DNA"/>
</dbReference>
<accession>A0A0H3ZRA3</accession>
<evidence type="ECO:0000313" key="3">
    <source>
        <dbReference type="EMBL" id="AKN38785.1"/>
    </source>
</evidence>
<organism evidence="3">
    <name type="scientific">Enterovibrio sp. FF_113</name>
    <dbReference type="NCBI Taxonomy" id="1660266"/>
    <lineage>
        <taxon>Bacteria</taxon>
        <taxon>Pseudomonadati</taxon>
        <taxon>Pseudomonadota</taxon>
        <taxon>Gammaproteobacteria</taxon>
        <taxon>Vibrionales</taxon>
        <taxon>Vibrionaceae</taxon>
        <taxon>Enterovibrio</taxon>
    </lineage>
</organism>
<dbReference type="AlphaFoldDB" id="A0A0H3ZRA3"/>
<proteinExistence type="predicted"/>
<sequence length="138" mass="15952">MPYLKTETIYLGKTPFVLSEYTAHDRILDMEYALKRGDAPKIDPDAPHEERVDNAVERENYHLELMAHSLALSLLHCKENNFPTRNIDAIQSDIRQNWPNNAINLAFQILRELNKPMTIDQLKTPPSEPEEPITLEKS</sequence>
<evidence type="ECO:0000256" key="1">
    <source>
        <dbReference type="SAM" id="MobiDB-lite"/>
    </source>
</evidence>
<name>A0A0H3ZRA3_9GAMM</name>
<evidence type="ECO:0000259" key="2">
    <source>
        <dbReference type="Pfam" id="PF06894"/>
    </source>
</evidence>
<dbReference type="Pfam" id="PF06894">
    <property type="entry name" value="Phage_TAC_2"/>
    <property type="match status" value="1"/>
</dbReference>
<protein>
    <recommendedName>
        <fullName evidence="2">Tail assembly protein G domain-containing protein</fullName>
    </recommendedName>
</protein>